<evidence type="ECO:0000256" key="3">
    <source>
        <dbReference type="ARBA" id="ARBA00022692"/>
    </source>
</evidence>
<evidence type="ECO:0000256" key="6">
    <source>
        <dbReference type="SAM" id="MobiDB-lite"/>
    </source>
</evidence>
<keyword evidence="4 7" id="KW-1133">Transmembrane helix</keyword>
<comment type="similarity">
    <text evidence="2">Belongs to the autoinducer-2 exporter (AI-2E) (TC 2.A.86) family.</text>
</comment>
<protein>
    <submittedName>
        <fullName evidence="8">AI-2 transport protein TqsA</fullName>
    </submittedName>
</protein>
<dbReference type="EMBL" id="AP014946">
    <property type="protein sequence ID" value="BAT59806.1"/>
    <property type="molecule type" value="Genomic_DNA"/>
</dbReference>
<dbReference type="GO" id="GO:0055085">
    <property type="term" value="P:transmembrane transport"/>
    <property type="evidence" value="ECO:0007669"/>
    <property type="project" value="TreeGrafter"/>
</dbReference>
<feature type="transmembrane region" description="Helical" evidence="7">
    <location>
        <begin position="35"/>
        <end position="55"/>
    </location>
</feature>
<evidence type="ECO:0000256" key="7">
    <source>
        <dbReference type="SAM" id="Phobius"/>
    </source>
</evidence>
<evidence type="ECO:0000256" key="5">
    <source>
        <dbReference type="ARBA" id="ARBA00023136"/>
    </source>
</evidence>
<dbReference type="RefSeq" id="WP_096355474.1">
    <property type="nucleotide sequence ID" value="NZ_AP014946.1"/>
</dbReference>
<dbReference type="Pfam" id="PF01594">
    <property type="entry name" value="AI-2E_transport"/>
    <property type="match status" value="1"/>
</dbReference>
<evidence type="ECO:0000256" key="4">
    <source>
        <dbReference type="ARBA" id="ARBA00022989"/>
    </source>
</evidence>
<feature type="transmembrane region" description="Helical" evidence="7">
    <location>
        <begin position="226"/>
        <end position="251"/>
    </location>
</feature>
<evidence type="ECO:0000256" key="1">
    <source>
        <dbReference type="ARBA" id="ARBA00004141"/>
    </source>
</evidence>
<feature type="transmembrane region" description="Helical" evidence="7">
    <location>
        <begin position="61"/>
        <end position="78"/>
    </location>
</feature>
<feature type="region of interest" description="Disordered" evidence="6">
    <location>
        <begin position="1"/>
        <end position="25"/>
    </location>
</feature>
<feature type="transmembrane region" description="Helical" evidence="7">
    <location>
        <begin position="338"/>
        <end position="358"/>
    </location>
</feature>
<dbReference type="GO" id="GO:0016020">
    <property type="term" value="C:membrane"/>
    <property type="evidence" value="ECO:0007669"/>
    <property type="project" value="UniProtKB-SubCell"/>
</dbReference>
<dbReference type="InterPro" id="IPR002549">
    <property type="entry name" value="AI-2E-like"/>
</dbReference>
<name>A0A0S3PVE2_9BRAD</name>
<keyword evidence="5 7" id="KW-0472">Membrane</keyword>
<feature type="transmembrane region" description="Helical" evidence="7">
    <location>
        <begin position="257"/>
        <end position="289"/>
    </location>
</feature>
<gene>
    <name evidence="8" type="primary">tqsA_1</name>
    <name evidence="8" type="ORF">GJW-30_1_02340</name>
</gene>
<sequence length="371" mass="39867">MPQTAHKPKPVDAAKPLNDSVEPRRAGEPRFNLDLLDLSRLAIIVMGVIVGVTGLKYGRSIIMPVLGALILAITMRPLQRYGRKLYLPDAVTALIIIAGFGGLLFLGVTLLSAPVGDWVANSGDISTKIKQKLSSLDAPLETFRELSKALGGGGPAVSLETGFATFAQQALGILSPAVTEFIVFFGTLVFFLVGNETLRKRTIKAMSSREDRLSVMRVWNDMEEALVRYLGTVTMINIGLGIASGLMLWAIGFPSPLAFGVLIFCLNYIPYLGPAIFAIVLTGVGIVAFPTIGGALLAPALFVAIATVEGHFITPSIIGHRLTLSPFLVFLSVAFWTWLWGPFGTFLATPLLIVMMVMTEHLRSSGEKSLP</sequence>
<feature type="transmembrane region" description="Helical" evidence="7">
    <location>
        <begin position="173"/>
        <end position="194"/>
    </location>
</feature>
<evidence type="ECO:0000313" key="8">
    <source>
        <dbReference type="EMBL" id="BAT59806.1"/>
    </source>
</evidence>
<dbReference type="PANTHER" id="PTHR21716:SF16">
    <property type="entry name" value="BLL1467 PROTEIN"/>
    <property type="match status" value="1"/>
</dbReference>
<dbReference type="OrthoDB" id="9799225at2"/>
<proteinExistence type="inferred from homology"/>
<organism evidence="8 9">
    <name type="scientific">Variibacter gotjawalensis</name>
    <dbReference type="NCBI Taxonomy" id="1333996"/>
    <lineage>
        <taxon>Bacteria</taxon>
        <taxon>Pseudomonadati</taxon>
        <taxon>Pseudomonadota</taxon>
        <taxon>Alphaproteobacteria</taxon>
        <taxon>Hyphomicrobiales</taxon>
        <taxon>Nitrobacteraceae</taxon>
        <taxon>Variibacter</taxon>
    </lineage>
</organism>
<feature type="transmembrane region" description="Helical" evidence="7">
    <location>
        <begin position="296"/>
        <end position="318"/>
    </location>
</feature>
<reference evidence="8 9" key="1">
    <citation type="submission" date="2015-08" db="EMBL/GenBank/DDBJ databases">
        <title>Investigation of the bacterial diversity of lava forest soil.</title>
        <authorList>
            <person name="Lee J.S."/>
        </authorList>
    </citation>
    <scope>NUCLEOTIDE SEQUENCE [LARGE SCALE GENOMIC DNA]</scope>
    <source>
        <strain evidence="8 9">GJW-30</strain>
    </source>
</reference>
<dbReference type="AlphaFoldDB" id="A0A0S3PVE2"/>
<evidence type="ECO:0000313" key="9">
    <source>
        <dbReference type="Proteomes" id="UP000236884"/>
    </source>
</evidence>
<dbReference type="Proteomes" id="UP000236884">
    <property type="component" value="Chromosome"/>
</dbReference>
<accession>A0A0S3PVE2</accession>
<evidence type="ECO:0000256" key="2">
    <source>
        <dbReference type="ARBA" id="ARBA00009773"/>
    </source>
</evidence>
<keyword evidence="9" id="KW-1185">Reference proteome</keyword>
<dbReference type="KEGG" id="vgo:GJW-30_1_02340"/>
<dbReference type="PANTHER" id="PTHR21716">
    <property type="entry name" value="TRANSMEMBRANE PROTEIN"/>
    <property type="match status" value="1"/>
</dbReference>
<comment type="subcellular location">
    <subcellularLocation>
        <location evidence="1">Membrane</location>
        <topology evidence="1">Multi-pass membrane protein</topology>
    </subcellularLocation>
</comment>
<keyword evidence="3 7" id="KW-0812">Transmembrane</keyword>
<feature type="transmembrane region" description="Helical" evidence="7">
    <location>
        <begin position="90"/>
        <end position="113"/>
    </location>
</feature>